<dbReference type="GO" id="GO:0003676">
    <property type="term" value="F:nucleic acid binding"/>
    <property type="evidence" value="ECO:0007669"/>
    <property type="project" value="InterPro"/>
</dbReference>
<dbReference type="RefSeq" id="XP_064679323.1">
    <property type="nucleotide sequence ID" value="XM_064822723.1"/>
</dbReference>
<dbReference type="EMBL" id="JASEJX010000021">
    <property type="protein sequence ID" value="KAK4512657.1"/>
    <property type="molecule type" value="Genomic_DNA"/>
</dbReference>
<dbReference type="SUPFAM" id="SSF46689">
    <property type="entry name" value="Homeodomain-like"/>
    <property type="match status" value="1"/>
</dbReference>
<dbReference type="InterPro" id="IPR009057">
    <property type="entry name" value="Homeodomain-like_sf"/>
</dbReference>
<gene>
    <name evidence="1" type="ORF">ATC70_003361</name>
</gene>
<accession>A0AAN7D888</accession>
<reference evidence="1 2" key="1">
    <citation type="submission" date="2022-11" db="EMBL/GenBank/DDBJ databases">
        <title>Mucor velutinosus strain NIH1002 WGS.</title>
        <authorList>
            <person name="Subramanian P."/>
            <person name="Mullikin J.C."/>
            <person name="Segre J.A."/>
            <person name="Zelazny A.M."/>
        </authorList>
    </citation>
    <scope>NUCLEOTIDE SEQUENCE [LARGE SCALE GENOMIC DNA]</scope>
    <source>
        <strain evidence="1 2">NIH1002</strain>
    </source>
</reference>
<organism evidence="1 2">
    <name type="scientific">Mucor velutinosus</name>
    <dbReference type="NCBI Taxonomy" id="708070"/>
    <lineage>
        <taxon>Eukaryota</taxon>
        <taxon>Fungi</taxon>
        <taxon>Fungi incertae sedis</taxon>
        <taxon>Mucoromycota</taxon>
        <taxon>Mucoromycotina</taxon>
        <taxon>Mucoromycetes</taxon>
        <taxon>Mucorales</taxon>
        <taxon>Mucorineae</taxon>
        <taxon>Mucoraceae</taxon>
        <taxon>Mucor</taxon>
    </lineage>
</organism>
<protein>
    <recommendedName>
        <fullName evidence="3">Transposase Tc1-like domain-containing protein</fullName>
    </recommendedName>
</protein>
<proteinExistence type="predicted"/>
<name>A0AAN7D888_9FUNG</name>
<evidence type="ECO:0008006" key="3">
    <source>
        <dbReference type="Google" id="ProtNLM"/>
    </source>
</evidence>
<evidence type="ECO:0000313" key="2">
    <source>
        <dbReference type="Proteomes" id="UP001304243"/>
    </source>
</evidence>
<comment type="caution">
    <text evidence="1">The sequence shown here is derived from an EMBL/GenBank/DDBJ whole genome shotgun (WGS) entry which is preliminary data.</text>
</comment>
<dbReference type="Proteomes" id="UP001304243">
    <property type="component" value="Unassembled WGS sequence"/>
</dbReference>
<sequence>MTRPIPQEVQGSVKALFNQGCSLRAIQKIFPDLSVSVLSRYRKKFLVHSKHAKPGRRSKITTQNMNYIERNLRNGNLDGPKGVQCYLAHMGVQMTLRNIQYILKRKGFKAKRKVKTNFVSAENRKKRLVWAKRHRHLTADDWRKWPTELMPHQTEAQVQGDGGGVVFWGMITAEGPSYGSTITEGTVYSEVYAEILDSSLLDTIEYYGLDKKTFRFQQDNARPHVEDIDHL</sequence>
<dbReference type="AlphaFoldDB" id="A0AAN7D888"/>
<dbReference type="Gene3D" id="3.30.420.10">
    <property type="entry name" value="Ribonuclease H-like superfamily/Ribonuclease H"/>
    <property type="match status" value="1"/>
</dbReference>
<dbReference type="InterPro" id="IPR036397">
    <property type="entry name" value="RNaseH_sf"/>
</dbReference>
<keyword evidence="2" id="KW-1185">Reference proteome</keyword>
<dbReference type="GeneID" id="89947063"/>
<evidence type="ECO:0000313" key="1">
    <source>
        <dbReference type="EMBL" id="KAK4512657.1"/>
    </source>
</evidence>